<keyword evidence="2" id="KW-0808">Transferase</keyword>
<evidence type="ECO:0000259" key="1">
    <source>
        <dbReference type="Pfam" id="PF13439"/>
    </source>
</evidence>
<feature type="domain" description="Glycosyltransferase subfamily 4-like N-terminal" evidence="1">
    <location>
        <begin position="13"/>
        <end position="135"/>
    </location>
</feature>
<evidence type="ECO:0000313" key="2">
    <source>
        <dbReference type="EMBL" id="QJA87617.1"/>
    </source>
</evidence>
<dbReference type="AlphaFoldDB" id="A0A6M3KZF0"/>
<name>A0A6M3KZF0_9ZZZZ</name>
<dbReference type="EMBL" id="MT142721">
    <property type="protein sequence ID" value="QJA87617.1"/>
    <property type="molecule type" value="Genomic_DNA"/>
</dbReference>
<dbReference type="Pfam" id="PF13439">
    <property type="entry name" value="Glyco_transf_4"/>
    <property type="match status" value="1"/>
</dbReference>
<dbReference type="SUPFAM" id="SSF53756">
    <property type="entry name" value="UDP-Glycosyltransferase/glycogen phosphorylase"/>
    <property type="match status" value="1"/>
</dbReference>
<proteinExistence type="predicted"/>
<sequence length="302" mass="34278">MRILMTNIDLTEIGGTQIWVETMARQLKNEGHDIDIFSPRIGAFARDRLSEFNVMPKPITGKEYDLCLVNHNICLTILQYAKIGGPKVYTCHGPSHKLEAIIPGADHYVAVSEEIAEKYAWVSPDVILNPVDMDRFKSFSAQSKFPPRVLICTKNAGAMRMSRAACELAGMEYGVAHYQEHPVYDIHELIPKFDIVITSGRGVYETLSCNRSALIVARRLTDFEGWEVQADGWVTEQNVADLSRRNCSGRTNVYDWTAEDIAQALKEWKGPEPWGREWVGKYHDVKRIVFRYLEKVNVEAVA</sequence>
<gene>
    <name evidence="2" type="ORF">MM415B02938_0002</name>
</gene>
<organism evidence="2">
    <name type="scientific">viral metagenome</name>
    <dbReference type="NCBI Taxonomy" id="1070528"/>
    <lineage>
        <taxon>unclassified sequences</taxon>
        <taxon>metagenomes</taxon>
        <taxon>organismal metagenomes</taxon>
    </lineage>
</organism>
<reference evidence="2" key="1">
    <citation type="submission" date="2020-03" db="EMBL/GenBank/DDBJ databases">
        <title>The deep terrestrial virosphere.</title>
        <authorList>
            <person name="Holmfeldt K."/>
            <person name="Nilsson E."/>
            <person name="Simone D."/>
            <person name="Lopez-Fernandez M."/>
            <person name="Wu X."/>
            <person name="de Brujin I."/>
            <person name="Lundin D."/>
            <person name="Andersson A."/>
            <person name="Bertilsson S."/>
            <person name="Dopson M."/>
        </authorList>
    </citation>
    <scope>NUCLEOTIDE SEQUENCE</scope>
    <source>
        <strain evidence="2">MM415B02938</strain>
    </source>
</reference>
<dbReference type="InterPro" id="IPR028098">
    <property type="entry name" value="Glyco_trans_4-like_N"/>
</dbReference>
<dbReference type="Gene3D" id="3.40.50.2000">
    <property type="entry name" value="Glycogen Phosphorylase B"/>
    <property type="match status" value="1"/>
</dbReference>
<dbReference type="GO" id="GO:0016740">
    <property type="term" value="F:transferase activity"/>
    <property type="evidence" value="ECO:0007669"/>
    <property type="project" value="UniProtKB-KW"/>
</dbReference>
<accession>A0A6M3KZF0</accession>
<protein>
    <submittedName>
        <fullName evidence="2">Putative glycosyltransferase</fullName>
    </submittedName>
</protein>